<dbReference type="Pfam" id="PF06094">
    <property type="entry name" value="GGACT"/>
    <property type="match status" value="1"/>
</dbReference>
<dbReference type="RefSeq" id="WP_236343808.1">
    <property type="nucleotide sequence ID" value="NZ_CAKMMF010000019.1"/>
</dbReference>
<dbReference type="CDD" id="cd06661">
    <property type="entry name" value="GGCT_like"/>
    <property type="match status" value="1"/>
</dbReference>
<feature type="domain" description="Gamma-glutamylcyclotransferase AIG2-like" evidence="1">
    <location>
        <begin position="8"/>
        <end position="126"/>
    </location>
</feature>
<accession>A0ABM9CHN4</accession>
<evidence type="ECO:0000313" key="3">
    <source>
        <dbReference type="Proteomes" id="UP000838686"/>
    </source>
</evidence>
<protein>
    <recommendedName>
        <fullName evidence="1">Gamma-glutamylcyclotransferase AIG2-like domain-containing protein</fullName>
    </recommendedName>
</protein>
<evidence type="ECO:0000313" key="2">
    <source>
        <dbReference type="EMBL" id="CAH1211784.1"/>
    </source>
</evidence>
<dbReference type="InterPro" id="IPR036568">
    <property type="entry name" value="GGCT-like_sf"/>
</dbReference>
<reference evidence="2" key="1">
    <citation type="submission" date="2022-01" db="EMBL/GenBank/DDBJ databases">
        <authorList>
            <person name="Criscuolo A."/>
        </authorList>
    </citation>
    <scope>NUCLEOTIDE SEQUENCE</scope>
    <source>
        <strain evidence="2">CIP111893</strain>
    </source>
</reference>
<dbReference type="InterPro" id="IPR009288">
    <property type="entry name" value="AIG2-like_dom"/>
</dbReference>
<dbReference type="EMBL" id="CAKMMF010000019">
    <property type="protein sequence ID" value="CAH1211784.1"/>
    <property type="molecule type" value="Genomic_DNA"/>
</dbReference>
<dbReference type="InterPro" id="IPR013024">
    <property type="entry name" value="GGCT-like"/>
</dbReference>
<dbReference type="Proteomes" id="UP000838686">
    <property type="component" value="Unassembled WGS sequence"/>
</dbReference>
<keyword evidence="3" id="KW-1185">Reference proteome</keyword>
<proteinExistence type="predicted"/>
<comment type="caution">
    <text evidence="2">The sequence shown here is derived from an EMBL/GenBank/DDBJ whole genome shotgun (WGS) entry which is preliminary data.</text>
</comment>
<organism evidence="2 3">
    <name type="scientific">Paenibacillus plantiphilus</name>
    <dbReference type="NCBI Taxonomy" id="2905650"/>
    <lineage>
        <taxon>Bacteria</taxon>
        <taxon>Bacillati</taxon>
        <taxon>Bacillota</taxon>
        <taxon>Bacilli</taxon>
        <taxon>Bacillales</taxon>
        <taxon>Paenibacillaceae</taxon>
        <taxon>Paenibacillus</taxon>
    </lineage>
</organism>
<gene>
    <name evidence="2" type="ORF">PAECIP111893_03473</name>
</gene>
<sequence length="137" mass="15731">MNEENITVFIYGSLLPGHMNHHVVAAYVISSRPGRIAGRLVDFGPYPALVRDDKAALEGRSVRGMWIVIDRNGLREMDRLEGFSGIDEDNDYDRVWTADAHQAEHCGWVYVWDTSRGYPPIMEEYWPTFYFSKMGAE</sequence>
<dbReference type="Gene3D" id="3.10.490.10">
    <property type="entry name" value="Gamma-glutamyl cyclotransferase-like"/>
    <property type="match status" value="1"/>
</dbReference>
<name>A0ABM9CHN4_9BACL</name>
<evidence type="ECO:0000259" key="1">
    <source>
        <dbReference type="Pfam" id="PF06094"/>
    </source>
</evidence>
<dbReference type="SUPFAM" id="SSF110857">
    <property type="entry name" value="Gamma-glutamyl cyclotransferase-like"/>
    <property type="match status" value="1"/>
</dbReference>